<organism evidence="4 5">
    <name type="scientific">Mycolicibacterium sediminis</name>
    <dbReference type="NCBI Taxonomy" id="1286180"/>
    <lineage>
        <taxon>Bacteria</taxon>
        <taxon>Bacillati</taxon>
        <taxon>Actinomycetota</taxon>
        <taxon>Actinomycetes</taxon>
        <taxon>Mycobacteriales</taxon>
        <taxon>Mycobacteriaceae</taxon>
        <taxon>Mycolicibacterium</taxon>
    </lineage>
</organism>
<evidence type="ECO:0000256" key="1">
    <source>
        <dbReference type="ARBA" id="ARBA00005323"/>
    </source>
</evidence>
<dbReference type="KEGG" id="msei:MSEDJ_02940"/>
<evidence type="ECO:0000259" key="3">
    <source>
        <dbReference type="SMART" id="SM01119"/>
    </source>
</evidence>
<evidence type="ECO:0000313" key="4">
    <source>
        <dbReference type="EMBL" id="BBY26198.1"/>
    </source>
</evidence>
<dbReference type="Proteomes" id="UP000467193">
    <property type="component" value="Chromosome"/>
</dbReference>
<dbReference type="InterPro" id="IPR029066">
    <property type="entry name" value="PLP-binding_barrel"/>
</dbReference>
<dbReference type="PANTHER" id="PTHR28004:SF8">
    <property type="entry name" value="D-SERINE DEAMINASE"/>
    <property type="match status" value="1"/>
</dbReference>
<gene>
    <name evidence="4" type="ORF">MSEDJ_02940</name>
</gene>
<dbReference type="InterPro" id="IPR051466">
    <property type="entry name" value="D-amino_acid_metab_enzyme"/>
</dbReference>
<sequence length="412" mass="44386">MTAPIDATAVAALAHQPIGWWHKGIPPSWSDRPPAQVCASRPDPFDDGVLGPLCVLSETALAHNLSAMARWCLVRGVSLAPHAKTHMSPQLLARQFEAGAWGATVATISQVRTFRRFGVRRILLANELVDAAGLRWLAADLADDPGVVVVCWVDSVAGVESMTATLRDAEATHPLDVCVEVGMPGGRTGCRGRAAVDEVARAVTRSAHLRLVGVAGYEAALGHDVSPESYDRVRGYLREIRAAVIRLGPAFESDEVLATAGGSTFPDAVAEELVDWPDGSTVRTVVRSGCYLTHDDGLYRNTSPLPLRSALSVWAQVTSRPEPDLALLTMGRRDVSHDQGLPVPYGLDDSRVTALNDQHAFLSLGPSDSARVAVGDWLRFGISHPCTTFDKWQLIPVLDDDGRVLDLVRTFF</sequence>
<keyword evidence="2" id="KW-0456">Lyase</keyword>
<dbReference type="InterPro" id="IPR042208">
    <property type="entry name" value="D-ser_dehydrat-like_sf"/>
</dbReference>
<evidence type="ECO:0000313" key="5">
    <source>
        <dbReference type="Proteomes" id="UP000467193"/>
    </source>
</evidence>
<keyword evidence="5" id="KW-1185">Reference proteome</keyword>
<proteinExistence type="inferred from homology"/>
<evidence type="ECO:0000256" key="2">
    <source>
        <dbReference type="ARBA" id="ARBA00023239"/>
    </source>
</evidence>
<dbReference type="Pfam" id="PF01168">
    <property type="entry name" value="Ala_racemase_N"/>
    <property type="match status" value="1"/>
</dbReference>
<dbReference type="Gene3D" id="3.20.20.10">
    <property type="entry name" value="Alanine racemase"/>
    <property type="match status" value="1"/>
</dbReference>
<dbReference type="Gene3D" id="2.40.37.20">
    <property type="entry name" value="D-serine dehydratase-like domain"/>
    <property type="match status" value="1"/>
</dbReference>
<name>A0A7I7QIT5_9MYCO</name>
<dbReference type="EMBL" id="AP022588">
    <property type="protein sequence ID" value="BBY26198.1"/>
    <property type="molecule type" value="Genomic_DNA"/>
</dbReference>
<dbReference type="InterPro" id="IPR001608">
    <property type="entry name" value="Ala_racemase_N"/>
</dbReference>
<feature type="domain" description="D-serine dehydratase-like" evidence="3">
    <location>
        <begin position="310"/>
        <end position="399"/>
    </location>
</feature>
<protein>
    <submittedName>
        <fullName evidence="4">Amino acid deaminase</fullName>
    </submittedName>
</protein>
<dbReference type="RefSeq" id="WP_163795299.1">
    <property type="nucleotide sequence ID" value="NZ_AP022588.1"/>
</dbReference>
<accession>A0A7I7QIT5</accession>
<dbReference type="AlphaFoldDB" id="A0A7I7QIT5"/>
<reference evidence="4 5" key="1">
    <citation type="journal article" date="2019" name="Emerg. Microbes Infect.">
        <title>Comprehensive subspecies identification of 175 nontuberculous mycobacteria species based on 7547 genomic profiles.</title>
        <authorList>
            <person name="Matsumoto Y."/>
            <person name="Kinjo T."/>
            <person name="Motooka D."/>
            <person name="Nabeya D."/>
            <person name="Jung N."/>
            <person name="Uechi K."/>
            <person name="Horii T."/>
            <person name="Iida T."/>
            <person name="Fujita J."/>
            <person name="Nakamura S."/>
        </authorList>
    </citation>
    <scope>NUCLEOTIDE SEQUENCE [LARGE SCALE GENOMIC DNA]</scope>
    <source>
        <strain evidence="4 5">JCM 17899</strain>
    </source>
</reference>
<dbReference type="InterPro" id="IPR026956">
    <property type="entry name" value="D-ser_dehydrat-like_dom"/>
</dbReference>
<dbReference type="SMART" id="SM01119">
    <property type="entry name" value="D-ser_dehydrat"/>
    <property type="match status" value="1"/>
</dbReference>
<dbReference type="GO" id="GO:0016829">
    <property type="term" value="F:lyase activity"/>
    <property type="evidence" value="ECO:0007669"/>
    <property type="project" value="UniProtKB-KW"/>
</dbReference>
<dbReference type="PANTHER" id="PTHR28004">
    <property type="entry name" value="ZGC:162816-RELATED"/>
    <property type="match status" value="1"/>
</dbReference>
<dbReference type="SUPFAM" id="SSF51419">
    <property type="entry name" value="PLP-binding barrel"/>
    <property type="match status" value="1"/>
</dbReference>
<dbReference type="Pfam" id="PF14031">
    <property type="entry name" value="D-ser_dehydrat"/>
    <property type="match status" value="1"/>
</dbReference>
<comment type="similarity">
    <text evidence="1">Belongs to the DSD1 family.</text>
</comment>